<dbReference type="AlphaFoldDB" id="A0A974PVM5"/>
<dbReference type="RefSeq" id="WP_203385856.1">
    <property type="nucleotide sequence ID" value="NZ_CP064781.1"/>
</dbReference>
<proteinExistence type="predicted"/>
<dbReference type="KEGG" id="ares:IWH25_11020"/>
<dbReference type="Proteomes" id="UP000663444">
    <property type="component" value="Chromosome"/>
</dbReference>
<protein>
    <recommendedName>
        <fullName evidence="4">Transmembrane protein</fullName>
    </recommendedName>
</protein>
<organism evidence="2 3">
    <name type="scientific">Azospira restricta</name>
    <dbReference type="NCBI Taxonomy" id="404405"/>
    <lineage>
        <taxon>Bacteria</taxon>
        <taxon>Pseudomonadati</taxon>
        <taxon>Pseudomonadota</taxon>
        <taxon>Betaproteobacteria</taxon>
        <taxon>Rhodocyclales</taxon>
        <taxon>Rhodocyclaceae</taxon>
        <taxon>Azospira</taxon>
    </lineage>
</organism>
<evidence type="ECO:0000313" key="2">
    <source>
        <dbReference type="EMBL" id="QRJ62324.1"/>
    </source>
</evidence>
<reference evidence="2" key="1">
    <citation type="submission" date="2020-11" db="EMBL/GenBank/DDBJ databases">
        <title>Azospira restricta DSM 18626 genome sequence.</title>
        <authorList>
            <person name="Moe W.M."/>
        </authorList>
    </citation>
    <scope>NUCLEOTIDE SEQUENCE</scope>
    <source>
        <strain evidence="2">DSM 18626</strain>
    </source>
</reference>
<accession>A0A974PVM5</accession>
<feature type="transmembrane region" description="Helical" evidence="1">
    <location>
        <begin position="50"/>
        <end position="72"/>
    </location>
</feature>
<evidence type="ECO:0000256" key="1">
    <source>
        <dbReference type="SAM" id="Phobius"/>
    </source>
</evidence>
<name>A0A974PVM5_9RHOO</name>
<keyword evidence="1" id="KW-0472">Membrane</keyword>
<evidence type="ECO:0000313" key="3">
    <source>
        <dbReference type="Proteomes" id="UP000663444"/>
    </source>
</evidence>
<feature type="transmembrane region" description="Helical" evidence="1">
    <location>
        <begin position="19"/>
        <end position="38"/>
    </location>
</feature>
<gene>
    <name evidence="2" type="ORF">IWH25_11020</name>
</gene>
<feature type="transmembrane region" description="Helical" evidence="1">
    <location>
        <begin position="92"/>
        <end position="112"/>
    </location>
</feature>
<sequence>MNRFRLAAFLPSPRSLVRALRFCAAAVALHGMLLWLATATEPVFPVASDLLASVYFWVVLVPALVLASPFTAMFWQLGLMTAPGWFAWPKPLGIALAYLIWIAVLLGLALAVRRWSNKNRLAQLSDPPDAAR</sequence>
<keyword evidence="1" id="KW-1133">Transmembrane helix</keyword>
<keyword evidence="1" id="KW-0812">Transmembrane</keyword>
<keyword evidence="3" id="KW-1185">Reference proteome</keyword>
<evidence type="ECO:0008006" key="4">
    <source>
        <dbReference type="Google" id="ProtNLM"/>
    </source>
</evidence>
<dbReference type="EMBL" id="CP064781">
    <property type="protein sequence ID" value="QRJ62324.1"/>
    <property type="molecule type" value="Genomic_DNA"/>
</dbReference>